<dbReference type="Proteomes" id="UP000319801">
    <property type="component" value="Unassembled WGS sequence"/>
</dbReference>
<sequence>MTNLRMLNDISDLKNSTFGRPYPRHGLKLLYWLANEFLFFNNNKKIFCQYNPCNAFYGFHQFKNRNDKNGVKLLPDANIPYYMLGNLKSDGSDELPDYVRKDHNSFICSSNMDRIIVSVDDQNIENVYVTEHRDRTDFNKKATFLISKELLMIIREMPFEEFLFQSGYSRSGTKADHDRKAWILSPANEDRGPKNWFSDLAKEKQEQRKWSSSLPEEEQGQRNWFLSQPEEDRGQKSWFSDPVEKEQDERKWSSSLQEQDQGQRNWFVSQPEEDRGPKNWFSDLVEEEKGQRKWSLSLPKGEQGQRNWFSDQPEEDRVNLDVYSRNPYHCERNMDRIIVSVDDECIDRVYVTEHKRWHAGFNKDATYRISRGLIEAIRKLSLKDFLLQTGYSIQPEESDLKTGLLSGLTMKTLGDLEQLKESRFGQPHPRHGLRLLYWFTTKCLEFNQNNNMMQSCCDPDTGKFGFHKFENKHEKYFGKLLPIVALPYYEVGNLSKAASYSLPKYLRKDYTGLIDDSNMDRIIVSFNKNTNSFDKVYVTQHRDQSNFNKNSTYDISSCLVMMIRELPLEKFLSKTGYFFSLSPEELSNCHPSCPAEQTTSSMDSNLYLTDILPPNSTRNDSPGTMSTTDQNLLERSHTSEQHKALAIPSICSPTTTFSTDQDIHLVVKSRSIISKNYTQGHHEVSPTPFMHSPANIHSTSQDVQPEVESFPITMKSHTQGHHKALPTLSTSIPVTMSSTEQNIHLKVESSPIMKKSDNQRHRGAPSTSFINNRANIHNTKQDFHQTIHLKIKHSPIMTQEQHEAPPTVSIFIPTPSTTHFMCSPADFPQSTHRPTINSQEELDETGFGQPSPRNGLALLLWVLNLIHQFKSDPNKFCYELKKFGAHEFFNREELLPKGYLYYTFGNLGKSGAEMLPENIRKHYTGRCDQSNMGRIIIGIDDNEDSIYITEHYKKESTYRIGTNFISEFLRKHQP</sequence>
<feature type="compositionally biased region" description="Polar residues" evidence="1">
    <location>
        <begin position="253"/>
        <end position="268"/>
    </location>
</feature>
<dbReference type="PANTHER" id="PTHR38706:SF2">
    <property type="match status" value="1"/>
</dbReference>
<dbReference type="EMBL" id="VCAZ01000139">
    <property type="protein sequence ID" value="TSX30744.1"/>
    <property type="molecule type" value="Genomic_DNA"/>
</dbReference>
<feature type="region of interest" description="Disordered" evidence="1">
    <location>
        <begin position="207"/>
        <end position="278"/>
    </location>
</feature>
<keyword evidence="3" id="KW-1185">Reference proteome</keyword>
<comment type="caution">
    <text evidence="2">The sequence shown here is derived from an EMBL/GenBank/DDBJ whole genome shotgun (WGS) entry which is preliminary data.</text>
</comment>
<feature type="compositionally biased region" description="Basic and acidic residues" evidence="1">
    <location>
        <begin position="242"/>
        <end position="252"/>
    </location>
</feature>
<dbReference type="PANTHER" id="PTHR38706">
    <property type="entry name" value="SI:CH211-198C19.1-RELATED"/>
    <property type="match status" value="1"/>
</dbReference>
<protein>
    <submittedName>
        <fullName evidence="2">Uncharacterized protein</fullName>
    </submittedName>
</protein>
<name>A0A556V6X8_BAGYA</name>
<organism evidence="2 3">
    <name type="scientific">Bagarius yarrelli</name>
    <name type="common">Goonch</name>
    <name type="synonym">Bagrus yarrelli</name>
    <dbReference type="NCBI Taxonomy" id="175774"/>
    <lineage>
        <taxon>Eukaryota</taxon>
        <taxon>Metazoa</taxon>
        <taxon>Chordata</taxon>
        <taxon>Craniata</taxon>
        <taxon>Vertebrata</taxon>
        <taxon>Euteleostomi</taxon>
        <taxon>Actinopterygii</taxon>
        <taxon>Neopterygii</taxon>
        <taxon>Teleostei</taxon>
        <taxon>Ostariophysi</taxon>
        <taxon>Siluriformes</taxon>
        <taxon>Sisoridae</taxon>
        <taxon>Sisorinae</taxon>
        <taxon>Bagarius</taxon>
    </lineage>
</organism>
<reference evidence="2 3" key="1">
    <citation type="journal article" date="2019" name="Genome Biol. Evol.">
        <title>Whole-Genome Sequencing of the Giant Devil Catfish, Bagarius yarrelli.</title>
        <authorList>
            <person name="Jiang W."/>
            <person name="Lv Y."/>
            <person name="Cheng L."/>
            <person name="Yang K."/>
            <person name="Chao B."/>
            <person name="Wang X."/>
            <person name="Li Y."/>
            <person name="Pan X."/>
            <person name="You X."/>
            <person name="Zhang Y."/>
            <person name="Yang J."/>
            <person name="Li J."/>
            <person name="Zhang X."/>
            <person name="Liu S."/>
            <person name="Sun C."/>
            <person name="Yang J."/>
            <person name="Shi Q."/>
        </authorList>
    </citation>
    <scope>NUCLEOTIDE SEQUENCE [LARGE SCALE GENOMIC DNA]</scope>
    <source>
        <strain evidence="2">JWS20170419001</strain>
        <tissue evidence="2">Muscle</tissue>
    </source>
</reference>
<accession>A0A556V6X8</accession>
<evidence type="ECO:0000256" key="1">
    <source>
        <dbReference type="SAM" id="MobiDB-lite"/>
    </source>
</evidence>
<dbReference type="OrthoDB" id="8961033at2759"/>
<gene>
    <name evidence="2" type="ORF">Baya_13721</name>
</gene>
<dbReference type="AlphaFoldDB" id="A0A556V6X8"/>
<evidence type="ECO:0000313" key="3">
    <source>
        <dbReference type="Proteomes" id="UP000319801"/>
    </source>
</evidence>
<proteinExistence type="predicted"/>
<evidence type="ECO:0000313" key="2">
    <source>
        <dbReference type="EMBL" id="TSX30744.1"/>
    </source>
</evidence>